<proteinExistence type="predicted"/>
<keyword evidence="2" id="KW-1185">Reference proteome</keyword>
<dbReference type="EMBL" id="NBNE01014220">
    <property type="protein sequence ID" value="OWY94530.1"/>
    <property type="molecule type" value="Genomic_DNA"/>
</dbReference>
<name>A0A225UNJ3_9STRA</name>
<evidence type="ECO:0000313" key="2">
    <source>
        <dbReference type="Proteomes" id="UP000198211"/>
    </source>
</evidence>
<sequence>MKIRQFRSRMPATIRDCCLNQRATIGNYCLPSSRSCIAFFYRLNAAAVKAEIPFQTYLLGEQTFADHASLRTAMNSPHLSQRMTRWLSFFSKRRELHIRRFVKKLKDVQLKTALEGHQF</sequence>
<reference evidence="2" key="1">
    <citation type="submission" date="2017-03" db="EMBL/GenBank/DDBJ databases">
        <title>Phytopthora megakarya and P. palmivora, two closely related causual agents of cacao black pod achieved similar genome size and gene model numbers by different mechanisms.</title>
        <authorList>
            <person name="Ali S."/>
            <person name="Shao J."/>
            <person name="Larry D.J."/>
            <person name="Kronmiller B."/>
            <person name="Shen D."/>
            <person name="Strem M.D."/>
            <person name="Melnick R.L."/>
            <person name="Guiltinan M.J."/>
            <person name="Tyler B.M."/>
            <person name="Meinhardt L.W."/>
            <person name="Bailey B.A."/>
        </authorList>
    </citation>
    <scope>NUCLEOTIDE SEQUENCE [LARGE SCALE GENOMIC DNA]</scope>
    <source>
        <strain evidence="2">zdho120</strain>
    </source>
</reference>
<comment type="caution">
    <text evidence="1">The sequence shown here is derived from an EMBL/GenBank/DDBJ whole genome shotgun (WGS) entry which is preliminary data.</text>
</comment>
<protein>
    <submittedName>
        <fullName evidence="1">Pol Polyprotein</fullName>
    </submittedName>
</protein>
<dbReference type="AlphaFoldDB" id="A0A225UNJ3"/>
<dbReference type="Proteomes" id="UP000198211">
    <property type="component" value="Unassembled WGS sequence"/>
</dbReference>
<organism evidence="1 2">
    <name type="scientific">Phytophthora megakarya</name>
    <dbReference type="NCBI Taxonomy" id="4795"/>
    <lineage>
        <taxon>Eukaryota</taxon>
        <taxon>Sar</taxon>
        <taxon>Stramenopiles</taxon>
        <taxon>Oomycota</taxon>
        <taxon>Peronosporomycetes</taxon>
        <taxon>Peronosporales</taxon>
        <taxon>Peronosporaceae</taxon>
        <taxon>Phytophthora</taxon>
    </lineage>
</organism>
<accession>A0A225UNJ3</accession>
<gene>
    <name evidence="1" type="ORF">PHMEG_00035706</name>
</gene>
<evidence type="ECO:0000313" key="1">
    <source>
        <dbReference type="EMBL" id="OWY94530.1"/>
    </source>
</evidence>
<dbReference type="OrthoDB" id="167584at2759"/>